<evidence type="ECO:0000313" key="3">
    <source>
        <dbReference type="Proteomes" id="UP001408789"/>
    </source>
</evidence>
<feature type="signal peptide" evidence="1">
    <location>
        <begin position="1"/>
        <end position="27"/>
    </location>
</feature>
<accession>A0AAP0C470</accession>
<name>A0AAP0C470_9ASTR</name>
<proteinExistence type="predicted"/>
<evidence type="ECO:0000256" key="1">
    <source>
        <dbReference type="SAM" id="SignalP"/>
    </source>
</evidence>
<reference evidence="2 3" key="1">
    <citation type="submission" date="2024-04" db="EMBL/GenBank/DDBJ databases">
        <title>The reference genome of an endangered Asteraceae, Deinandra increscens subsp. villosa, native to the Central Coast of California.</title>
        <authorList>
            <person name="Guilliams M."/>
            <person name="Hasenstab-Lehman K."/>
            <person name="Meyer R."/>
            <person name="Mcevoy S."/>
        </authorList>
    </citation>
    <scope>NUCLEOTIDE SEQUENCE [LARGE SCALE GENOMIC DNA]</scope>
    <source>
        <tissue evidence="2">Leaf</tissue>
    </source>
</reference>
<dbReference type="AlphaFoldDB" id="A0AAP0C470"/>
<organism evidence="2 3">
    <name type="scientific">Deinandra increscens subsp. villosa</name>
    <dbReference type="NCBI Taxonomy" id="3103831"/>
    <lineage>
        <taxon>Eukaryota</taxon>
        <taxon>Viridiplantae</taxon>
        <taxon>Streptophyta</taxon>
        <taxon>Embryophyta</taxon>
        <taxon>Tracheophyta</taxon>
        <taxon>Spermatophyta</taxon>
        <taxon>Magnoliopsida</taxon>
        <taxon>eudicotyledons</taxon>
        <taxon>Gunneridae</taxon>
        <taxon>Pentapetalae</taxon>
        <taxon>asterids</taxon>
        <taxon>campanulids</taxon>
        <taxon>Asterales</taxon>
        <taxon>Asteraceae</taxon>
        <taxon>Asteroideae</taxon>
        <taxon>Heliantheae alliance</taxon>
        <taxon>Madieae</taxon>
        <taxon>Madiinae</taxon>
        <taxon>Deinandra</taxon>
    </lineage>
</organism>
<keyword evidence="3" id="KW-1185">Reference proteome</keyword>
<dbReference type="EMBL" id="JBCNJP010005448">
    <property type="protein sequence ID" value="KAK9049669.1"/>
    <property type="molecule type" value="Genomic_DNA"/>
</dbReference>
<feature type="chain" id="PRO_5042987915" evidence="1">
    <location>
        <begin position="28"/>
        <end position="94"/>
    </location>
</feature>
<protein>
    <submittedName>
        <fullName evidence="2">Uncharacterized protein</fullName>
    </submittedName>
</protein>
<gene>
    <name evidence="2" type="ORF">SSX86_031362</name>
</gene>
<dbReference type="Proteomes" id="UP001408789">
    <property type="component" value="Unassembled WGS sequence"/>
</dbReference>
<comment type="caution">
    <text evidence="2">The sequence shown here is derived from an EMBL/GenBank/DDBJ whole genome shotgun (WGS) entry which is preliminary data.</text>
</comment>
<keyword evidence="1" id="KW-0732">Signal</keyword>
<evidence type="ECO:0000313" key="2">
    <source>
        <dbReference type="EMBL" id="KAK9049669.1"/>
    </source>
</evidence>
<sequence length="94" mass="9686">MGSKTSFLVLALAFAVVVLIVSEEVAAARDLASNHEGKVDDFFGPIVKGAGGVIKGGTAPAIFHCTFGCCGGFSLECHCCSTYAEATAYKQAHN</sequence>